<organism evidence="12 13">
    <name type="scientific">Glonium stellatum</name>
    <dbReference type="NCBI Taxonomy" id="574774"/>
    <lineage>
        <taxon>Eukaryota</taxon>
        <taxon>Fungi</taxon>
        <taxon>Dikarya</taxon>
        <taxon>Ascomycota</taxon>
        <taxon>Pezizomycotina</taxon>
        <taxon>Dothideomycetes</taxon>
        <taxon>Pleosporomycetidae</taxon>
        <taxon>Gloniales</taxon>
        <taxon>Gloniaceae</taxon>
        <taxon>Glonium</taxon>
    </lineage>
</organism>
<comment type="subunit">
    <text evidence="3 10">Component of the ribosomal small subunit (SSU) processome.</text>
</comment>
<dbReference type="GO" id="GO:0030515">
    <property type="term" value="F:snoRNA binding"/>
    <property type="evidence" value="ECO:0007669"/>
    <property type="project" value="TreeGrafter"/>
</dbReference>
<dbReference type="SUPFAM" id="SSF48371">
    <property type="entry name" value="ARM repeat"/>
    <property type="match status" value="2"/>
</dbReference>
<dbReference type="PANTHER" id="PTHR13457">
    <property type="entry name" value="BAP28"/>
    <property type="match status" value="1"/>
</dbReference>
<dbReference type="Gene3D" id="1.25.10.10">
    <property type="entry name" value="Leucine-rich Repeat Variant"/>
    <property type="match status" value="3"/>
</dbReference>
<proteinExistence type="inferred from homology"/>
<dbReference type="InterPro" id="IPR056473">
    <property type="entry name" value="HEAT_Utp10/HEAT1"/>
</dbReference>
<dbReference type="GO" id="GO:0000462">
    <property type="term" value="P:maturation of SSU-rRNA from tricistronic rRNA transcript (SSU-rRNA, 5.8S rRNA, LSU-rRNA)"/>
    <property type="evidence" value="ECO:0007669"/>
    <property type="project" value="TreeGrafter"/>
</dbReference>
<dbReference type="InterPro" id="IPR012954">
    <property type="entry name" value="BP28_C_dom"/>
</dbReference>
<name>A0A8E2JRK2_9PEZI</name>
<feature type="domain" description="BP28 C-terminal" evidence="11">
    <location>
        <begin position="1513"/>
        <end position="1666"/>
    </location>
</feature>
<comment type="similarity">
    <text evidence="2 10">Belongs to the HEATR1/UTP10 family.</text>
</comment>
<evidence type="ECO:0000256" key="9">
    <source>
        <dbReference type="ARBA" id="ARBA00025076"/>
    </source>
</evidence>
<dbReference type="InterPro" id="IPR016024">
    <property type="entry name" value="ARM-type_fold"/>
</dbReference>
<dbReference type="EMBL" id="KV749976">
    <property type="protein sequence ID" value="OCL06827.1"/>
    <property type="molecule type" value="Genomic_DNA"/>
</dbReference>
<dbReference type="InterPro" id="IPR022125">
    <property type="entry name" value="U3snoRNP10_N"/>
</dbReference>
<evidence type="ECO:0000313" key="12">
    <source>
        <dbReference type="EMBL" id="OCL06827.1"/>
    </source>
</evidence>
<dbReference type="SMART" id="SM01036">
    <property type="entry name" value="BP28CT"/>
    <property type="match status" value="1"/>
</dbReference>
<evidence type="ECO:0000256" key="10">
    <source>
        <dbReference type="RuleBase" id="RU367065"/>
    </source>
</evidence>
<dbReference type="InterPro" id="IPR040191">
    <property type="entry name" value="UTP10"/>
</dbReference>
<dbReference type="Pfam" id="PF23243">
    <property type="entry name" value="HEAT_HEATR1"/>
    <property type="match status" value="1"/>
</dbReference>
<evidence type="ECO:0000256" key="2">
    <source>
        <dbReference type="ARBA" id="ARBA00010559"/>
    </source>
</evidence>
<evidence type="ECO:0000256" key="4">
    <source>
        <dbReference type="ARBA" id="ARBA00015399"/>
    </source>
</evidence>
<dbReference type="Pfam" id="PF08146">
    <property type="entry name" value="BP28CT"/>
    <property type="match status" value="1"/>
</dbReference>
<keyword evidence="6 10" id="KW-0698">rRNA processing</keyword>
<evidence type="ECO:0000256" key="3">
    <source>
        <dbReference type="ARBA" id="ARBA00011399"/>
    </source>
</evidence>
<comment type="subcellular location">
    <subcellularLocation>
        <location evidence="1 10">Nucleus</location>
        <location evidence="1 10">Nucleolus</location>
    </subcellularLocation>
</comment>
<evidence type="ECO:0000256" key="8">
    <source>
        <dbReference type="ARBA" id="ARBA00023274"/>
    </source>
</evidence>
<dbReference type="GO" id="GO:0030686">
    <property type="term" value="C:90S preribosome"/>
    <property type="evidence" value="ECO:0007669"/>
    <property type="project" value="TreeGrafter"/>
</dbReference>
<gene>
    <name evidence="12" type="ORF">AOQ84DRAFT_69825</name>
</gene>
<evidence type="ECO:0000313" key="13">
    <source>
        <dbReference type="Proteomes" id="UP000250140"/>
    </source>
</evidence>
<sequence>MTSLQKQLAAIAASSTHQLDLKAQKAAHGKSLLFESKIAASQNFNSIYQICYEGFQELCALDSRFVAFSRNLFSEQSKSEERTQMTAKENQELDSVIESFLSLVGPRLLLKPAVKAVEWLIRRFRIHEYNTEFLILTFLPYHSNLIFPTMLSILPAKMSPTFRFLHPYISSLANPPRQTIVYTATNTPAFFSALEQYVLKVLRAGHQSSSLLSFWASVTTQAVDGMLDSARSGRRGIQQQREEELLLRILPVLNECLTFVDAPEAILGCYMITTVLVTKSNLEDKVLNALMEAIAASLSRETTDGCLVCLAVIAEERKGAKLPKSAAKRIMKLDGLADKIVSLAQDCRIERLALGCALAAIERLETLYQSQDIALIDKILESDILDDPQTSVVIKSLLLLIEHMDGASVAGSEIRNQLSGLIVRLNESPTIGGKLQRVIQEHDIDVDTLEMRLNATLRPTNAAALPSIGGEQDEEMVDVEISSTPSLDVILSVLPTHIDEPSFLTAPKPPIFEELAQAFTKIVSLNANPDRFASLEVFGKGDASDNILLLSFLTRVWNGTFPVLVRSAALQLAAKYLRSSKTTGDLQALFPYAISALSDPSVTVRRSAAEFILALKQSFATTDKTPKDKVWDVSSLYGQETSRIHWLSADEGAKLLSSILMPTLEECVLDADHITQVVQTSLDGPARSKLLKAAHAELKSSHRTSIVSFLSSHAVITPLLSVRLRLLSILSLVGKIASGSRINVLLPALRHWCSLPEADVITRCTAENIDIAKSDKQHLALISGRDSEGIDLLKGIIAGDVGPGRLEIQKAAFEQLRAIWSSIKAEMPQSVAALLLDLALTETDSVDALEQSRQADALETLRTVKLPTFVLESFIESIPNAIHMPDKPPASKRRRTSRSEMARVEFQDPKDIAIALRRLTLVLELVEISNPEDHPELMRGLFHILDELQQFKMQSGSSLVYLQSLVIGSLLSIIDKLKETKEPNADTSAIRADLLVDCIRHTTNPQVQNAALLLISSLASWMPELVLHNLMPIFTFMGSTLLRQSDDYSAHVIDQTITRVVPQLADSLRKRNKDFIIGMADLLLSFTAAFEHIPLHRRLGLFGQLAKTLGPEDSLFAIISLLVDRYPSVTGVQQFVSDLLGMFDPMVAVQASKRYLDLIDDSLRPKRTVSDVLFGLNEKDANQVESSLLNLLSSLAEILDGQRLHARLSRVLRHDSEAEKLRVAFTEAMEKTIQISQQVKGREVLYNACSRVLSSLLNLLPTVDLIKSAEILLDNPNDEVRRTALKSVEVKVQSIRQGDDISTKAILAFLSRIGTIIQHSPDVALKHTAVACIDQISERFGKKDPSAIAAAAQIVSGVQSLGSGDDRLRIISLLCLASTVDVIQDEFIPLLPTVLPKAFTYLMQSLDSRAPKKNLHNAVYALLCSVVERLPFMFSGQYLDGALELSYRSAVADLDSDLDESRNQFFQLAAKQIDAKECFSAIEGAWPGAVSMGYQAIHELVKMLDLAISSRAKSAILKNTQVLYSIFLEAFDLRRKCATGDLEGKYGDSELEQLESLVNEAAISMTLKLNDATFRPFFARLVEWASKSLPKRDSEGKMLRSTTLYLFLGTFFDRLKSIVTSYSSYILEHAAEILDNVSPTDEQGLKLSKAVLHALSKSFEHDQDDFWQAPSHFSAISGPLLKQLTNPSSVAIAEDIIPAITELAASAGSADHRLAAVKCEQSLTERLGEEWLGLLAEMLPFISELQEDDDEVVERETQRWISMIEEILGESLDPMLQ</sequence>
<reference evidence="12 13" key="1">
    <citation type="journal article" date="2016" name="Nat. Commun.">
        <title>Ectomycorrhizal ecology is imprinted in the genome of the dominant symbiotic fungus Cenococcum geophilum.</title>
        <authorList>
            <consortium name="DOE Joint Genome Institute"/>
            <person name="Peter M."/>
            <person name="Kohler A."/>
            <person name="Ohm R.A."/>
            <person name="Kuo A."/>
            <person name="Krutzmann J."/>
            <person name="Morin E."/>
            <person name="Arend M."/>
            <person name="Barry K.W."/>
            <person name="Binder M."/>
            <person name="Choi C."/>
            <person name="Clum A."/>
            <person name="Copeland A."/>
            <person name="Grisel N."/>
            <person name="Haridas S."/>
            <person name="Kipfer T."/>
            <person name="LaButti K."/>
            <person name="Lindquist E."/>
            <person name="Lipzen A."/>
            <person name="Maire R."/>
            <person name="Meier B."/>
            <person name="Mihaltcheva S."/>
            <person name="Molinier V."/>
            <person name="Murat C."/>
            <person name="Poggeler S."/>
            <person name="Quandt C.A."/>
            <person name="Sperisen C."/>
            <person name="Tritt A."/>
            <person name="Tisserant E."/>
            <person name="Crous P.W."/>
            <person name="Henrissat B."/>
            <person name="Nehls U."/>
            <person name="Egli S."/>
            <person name="Spatafora J.W."/>
            <person name="Grigoriev I.V."/>
            <person name="Martin F.M."/>
        </authorList>
    </citation>
    <scope>NUCLEOTIDE SEQUENCE [LARGE SCALE GENOMIC DNA]</scope>
    <source>
        <strain evidence="12 13">CBS 207.34</strain>
    </source>
</reference>
<keyword evidence="5 10" id="KW-0690">Ribosome biogenesis</keyword>
<accession>A0A8E2JRK2</accession>
<protein>
    <recommendedName>
        <fullName evidence="4 10">U3 small nucleolar RNA-associated protein 10</fullName>
    </recommendedName>
</protein>
<dbReference type="InterPro" id="IPR011989">
    <property type="entry name" value="ARM-like"/>
</dbReference>
<dbReference type="Pfam" id="PF12397">
    <property type="entry name" value="U3snoRNP10"/>
    <property type="match status" value="1"/>
</dbReference>
<evidence type="ECO:0000259" key="11">
    <source>
        <dbReference type="SMART" id="SM01036"/>
    </source>
</evidence>
<keyword evidence="13" id="KW-1185">Reference proteome</keyword>
<keyword evidence="7 10" id="KW-0539">Nucleus</keyword>
<dbReference type="GO" id="GO:0032040">
    <property type="term" value="C:small-subunit processome"/>
    <property type="evidence" value="ECO:0007669"/>
    <property type="project" value="TreeGrafter"/>
</dbReference>
<keyword evidence="8 10" id="KW-0687">Ribonucleoprotein</keyword>
<dbReference type="PANTHER" id="PTHR13457:SF1">
    <property type="entry name" value="HEAT REPEAT-CONTAINING PROTEIN 1"/>
    <property type="match status" value="1"/>
</dbReference>
<evidence type="ECO:0000256" key="5">
    <source>
        <dbReference type="ARBA" id="ARBA00022517"/>
    </source>
</evidence>
<evidence type="ECO:0000256" key="6">
    <source>
        <dbReference type="ARBA" id="ARBA00022552"/>
    </source>
</evidence>
<evidence type="ECO:0000256" key="7">
    <source>
        <dbReference type="ARBA" id="ARBA00023242"/>
    </source>
</evidence>
<dbReference type="OrthoDB" id="31183at2759"/>
<dbReference type="Proteomes" id="UP000250140">
    <property type="component" value="Unassembled WGS sequence"/>
</dbReference>
<evidence type="ECO:0000256" key="1">
    <source>
        <dbReference type="ARBA" id="ARBA00004604"/>
    </source>
</evidence>
<comment type="function">
    <text evidence="9">Involved in nucleolar processing of pre-18S ribosomal RNA. Involved in ribosome biosynthesis.</text>
</comment>
<dbReference type="GO" id="GO:0034455">
    <property type="term" value="C:t-UTP complex"/>
    <property type="evidence" value="ECO:0007669"/>
    <property type="project" value="TreeGrafter"/>
</dbReference>
<dbReference type="GO" id="GO:0045943">
    <property type="term" value="P:positive regulation of transcription by RNA polymerase I"/>
    <property type="evidence" value="ECO:0007669"/>
    <property type="project" value="TreeGrafter"/>
</dbReference>